<proteinExistence type="predicted"/>
<evidence type="ECO:0000313" key="3">
    <source>
        <dbReference type="EMBL" id="NJC39961.1"/>
    </source>
</evidence>
<dbReference type="Gene3D" id="3.40.30.10">
    <property type="entry name" value="Glutaredoxin"/>
    <property type="match status" value="1"/>
</dbReference>
<dbReference type="SUPFAM" id="SSF47616">
    <property type="entry name" value="GST C-terminal domain-like"/>
    <property type="match status" value="1"/>
</dbReference>
<dbReference type="GO" id="GO:0005737">
    <property type="term" value="C:cytoplasm"/>
    <property type="evidence" value="ECO:0007669"/>
    <property type="project" value="TreeGrafter"/>
</dbReference>
<dbReference type="CDD" id="cd00570">
    <property type="entry name" value="GST_N_family"/>
    <property type="match status" value="1"/>
</dbReference>
<reference evidence="3 4" key="1">
    <citation type="submission" date="2020-03" db="EMBL/GenBank/DDBJ databases">
        <title>Genomic Encyclopedia of Type Strains, Phase IV (KMG-IV): sequencing the most valuable type-strain genomes for metagenomic binning, comparative biology and taxonomic classification.</title>
        <authorList>
            <person name="Goeker M."/>
        </authorList>
    </citation>
    <scope>NUCLEOTIDE SEQUENCE [LARGE SCALE GENOMIC DNA]</scope>
    <source>
        <strain evidence="3 4">DSM 4736</strain>
    </source>
</reference>
<keyword evidence="4" id="KW-1185">Reference proteome</keyword>
<evidence type="ECO:0000313" key="4">
    <source>
        <dbReference type="Proteomes" id="UP000587415"/>
    </source>
</evidence>
<sequence length="224" mass="24715">MRLYDWAPSPFCIKTRAILDWKGFAWERIAMTPESFAELERRGGVGKVPALDIDGELIVDSTDIAERLEALRPEPPVLPSDPRELALCRALEDWADEALYFNALYMHWVDPAGRAQTEAYFAGQPGAGAMFEDMARKTEAQLAGQGTGRKGADHVRRDLVRQLETAEGLLVPGPFLLGDRPCLADFALMGQLVYLSYACRPGPEVLEKPAIAGFLAAMRGLRPI</sequence>
<dbReference type="PROSITE" id="PS50404">
    <property type="entry name" value="GST_NTER"/>
    <property type="match status" value="1"/>
</dbReference>
<dbReference type="PANTHER" id="PTHR43968:SF6">
    <property type="entry name" value="GLUTATHIONE S-TRANSFERASE OMEGA"/>
    <property type="match status" value="1"/>
</dbReference>
<dbReference type="Gene3D" id="1.20.1050.10">
    <property type="match status" value="1"/>
</dbReference>
<dbReference type="RefSeq" id="WP_168044886.1">
    <property type="nucleotide sequence ID" value="NZ_JAATJM010000001.1"/>
</dbReference>
<name>A0A7X5YIT5_9CAUL</name>
<dbReference type="InterPro" id="IPR036249">
    <property type="entry name" value="Thioredoxin-like_sf"/>
</dbReference>
<gene>
    <name evidence="3" type="ORF">GGQ87_000219</name>
</gene>
<dbReference type="AlphaFoldDB" id="A0A7X5YIT5"/>
<dbReference type="SUPFAM" id="SSF52833">
    <property type="entry name" value="Thioredoxin-like"/>
    <property type="match status" value="1"/>
</dbReference>
<dbReference type="EMBL" id="JAATJM010000001">
    <property type="protein sequence ID" value="NJC39961.1"/>
    <property type="molecule type" value="Genomic_DNA"/>
</dbReference>
<dbReference type="InterPro" id="IPR050983">
    <property type="entry name" value="GST_Omega/HSP26"/>
</dbReference>
<keyword evidence="3" id="KW-0808">Transferase</keyword>
<dbReference type="Pfam" id="PF13417">
    <property type="entry name" value="GST_N_3"/>
    <property type="match status" value="1"/>
</dbReference>
<dbReference type="InterPro" id="IPR004045">
    <property type="entry name" value="Glutathione_S-Trfase_N"/>
</dbReference>
<protein>
    <submittedName>
        <fullName evidence="3">Glutathione S-transferase</fullName>
        <ecNumber evidence="3">2.5.1.18</ecNumber>
    </submittedName>
</protein>
<dbReference type="PROSITE" id="PS50405">
    <property type="entry name" value="GST_CTER"/>
    <property type="match status" value="1"/>
</dbReference>
<dbReference type="InterPro" id="IPR010987">
    <property type="entry name" value="Glutathione-S-Trfase_C-like"/>
</dbReference>
<dbReference type="Pfam" id="PF13410">
    <property type="entry name" value="GST_C_2"/>
    <property type="match status" value="1"/>
</dbReference>
<dbReference type="GO" id="GO:0004364">
    <property type="term" value="F:glutathione transferase activity"/>
    <property type="evidence" value="ECO:0007669"/>
    <property type="project" value="UniProtKB-EC"/>
</dbReference>
<evidence type="ECO:0000259" key="2">
    <source>
        <dbReference type="PROSITE" id="PS50405"/>
    </source>
</evidence>
<dbReference type="EC" id="2.5.1.18" evidence="3"/>
<dbReference type="PROSITE" id="PS51354">
    <property type="entry name" value="GLUTAREDOXIN_2"/>
    <property type="match status" value="1"/>
</dbReference>
<dbReference type="CDD" id="cd00299">
    <property type="entry name" value="GST_C_family"/>
    <property type="match status" value="1"/>
</dbReference>
<feature type="domain" description="GST N-terminal" evidence="1">
    <location>
        <begin position="1"/>
        <end position="76"/>
    </location>
</feature>
<comment type="caution">
    <text evidence="3">The sequence shown here is derived from an EMBL/GenBank/DDBJ whole genome shotgun (WGS) entry which is preliminary data.</text>
</comment>
<dbReference type="Proteomes" id="UP000587415">
    <property type="component" value="Unassembled WGS sequence"/>
</dbReference>
<organism evidence="3 4">
    <name type="scientific">Brevundimonas alba</name>
    <dbReference type="NCBI Taxonomy" id="74314"/>
    <lineage>
        <taxon>Bacteria</taxon>
        <taxon>Pseudomonadati</taxon>
        <taxon>Pseudomonadota</taxon>
        <taxon>Alphaproteobacteria</taxon>
        <taxon>Caulobacterales</taxon>
        <taxon>Caulobacteraceae</taxon>
        <taxon>Brevundimonas</taxon>
    </lineage>
</organism>
<accession>A0A7X5YIT5</accession>
<feature type="domain" description="GST C-terminal" evidence="2">
    <location>
        <begin position="81"/>
        <end position="224"/>
    </location>
</feature>
<dbReference type="InterPro" id="IPR036282">
    <property type="entry name" value="Glutathione-S-Trfase_C_sf"/>
</dbReference>
<evidence type="ECO:0000259" key="1">
    <source>
        <dbReference type="PROSITE" id="PS50404"/>
    </source>
</evidence>
<dbReference type="PANTHER" id="PTHR43968">
    <property type="match status" value="1"/>
</dbReference>